<keyword evidence="2" id="KW-1036">Host cytoplasmic vesicle</keyword>
<feature type="binding site" evidence="5">
    <location>
        <begin position="87"/>
        <end position="89"/>
    </location>
    <ligand>
        <name>acetyl-CoA</name>
        <dbReference type="ChEBI" id="CHEBI:57288"/>
    </ligand>
</feature>
<dbReference type="STRING" id="410332.SAMN04488550_3005"/>
<keyword evidence="3 5" id="KW-0808">Transferase</keyword>
<dbReference type="HAMAP" id="MF_01812">
    <property type="entry name" value="Eis"/>
    <property type="match status" value="1"/>
</dbReference>
<dbReference type="Pfam" id="PF17668">
    <property type="entry name" value="Acetyltransf_17"/>
    <property type="match status" value="1"/>
</dbReference>
<feature type="binding site" evidence="5">
    <location>
        <begin position="95"/>
        <end position="100"/>
    </location>
    <ligand>
        <name>acetyl-CoA</name>
        <dbReference type="ChEBI" id="CHEBI:57288"/>
    </ligand>
</feature>
<feature type="active site" description="Proton acceptor; via carboxylate" evidence="5">
    <location>
        <position position="408"/>
    </location>
</feature>
<evidence type="ECO:0000256" key="1">
    <source>
        <dbReference type="ARBA" id="ARBA00009213"/>
    </source>
</evidence>
<evidence type="ECO:0000313" key="8">
    <source>
        <dbReference type="Proteomes" id="UP000035009"/>
    </source>
</evidence>
<dbReference type="InterPro" id="IPR025559">
    <property type="entry name" value="Eis_dom"/>
</dbReference>
<sequence length="408" mass="44095">MTVHERSNDVRIDRLTTPEQVREAFAVFGRAMIGLDFGDLDAATITEEGRYFGAFDGEEIVGGADSYATSLTVPGGARLAHAAVTHIGVLPTHRRRGVLTALITRQFSDAAARGEAVATLRASEAVIYGRYGYGVASHSRPARIDRVRTGLRELPDGAGTVRIADDVDASSLAAIHERVTTAGATTRSASWWVNAERRAHAEPLRYVIVHSTDGVDDGYAVYRPLDSATWWTSRNRTIQVTDFVALTGDAHRGLWAHLFGLDLVDTITVASLPVDDPLPLLVTDQRSVHLGEVRDEIWLRLVDVETALAARTYGPGRPVTIAVLDHRLPSNAGRYRITADGAERSSNAPDVTVDVTDLASVYLGGTRWRQLAAAGRLHEGSTPPDPDAISTLDVLFATDHAPFSGTMF</sequence>
<dbReference type="NCBIfam" id="NF002367">
    <property type="entry name" value="PRK01346.1-4"/>
    <property type="match status" value="1"/>
</dbReference>
<comment type="similarity">
    <text evidence="1 5">Belongs to the acetyltransferase Eis family.</text>
</comment>
<dbReference type="InterPro" id="IPR041380">
    <property type="entry name" value="Acetyltransf_17"/>
</dbReference>
<dbReference type="InterPro" id="IPR000182">
    <property type="entry name" value="GNAT_dom"/>
</dbReference>
<evidence type="ECO:0000256" key="5">
    <source>
        <dbReference type="HAMAP-Rule" id="MF_01812"/>
    </source>
</evidence>
<comment type="subunit">
    <text evidence="5">Homohexamer; trimer of dimers.</text>
</comment>
<feature type="binding site" evidence="5">
    <location>
        <begin position="123"/>
        <end position="124"/>
    </location>
    <ligand>
        <name>acetyl-CoA</name>
        <dbReference type="ChEBI" id="CHEBI:57288"/>
    </ligand>
</feature>
<evidence type="ECO:0000259" key="6">
    <source>
        <dbReference type="PROSITE" id="PS51186"/>
    </source>
</evidence>
<dbReference type="GO" id="GO:0030649">
    <property type="term" value="P:aminoglycoside antibiotic catabolic process"/>
    <property type="evidence" value="ECO:0007669"/>
    <property type="project" value="TreeGrafter"/>
</dbReference>
<feature type="domain" description="N-acetyltransferase" evidence="6">
    <location>
        <begin position="10"/>
        <end position="157"/>
    </location>
</feature>
<keyword evidence="8" id="KW-1185">Reference proteome</keyword>
<dbReference type="InterPro" id="IPR022902">
    <property type="entry name" value="NAcTrfase_Eis"/>
</dbReference>
<dbReference type="Pfam" id="PF13530">
    <property type="entry name" value="SCP2_2"/>
    <property type="match status" value="1"/>
</dbReference>
<accession>M3THF3</accession>
<protein>
    <recommendedName>
        <fullName evidence="6">N-acetyltransferase domain-containing protein</fullName>
    </recommendedName>
</protein>
<dbReference type="PANTHER" id="PTHR37817">
    <property type="entry name" value="N-ACETYLTRANSFERASE EIS"/>
    <property type="match status" value="1"/>
</dbReference>
<dbReference type="EMBL" id="BAOP01000024">
    <property type="protein sequence ID" value="GAC80911.1"/>
    <property type="molecule type" value="Genomic_DNA"/>
</dbReference>
<dbReference type="GO" id="GO:0034069">
    <property type="term" value="F:aminoglycoside N-acetyltransferase activity"/>
    <property type="evidence" value="ECO:0007669"/>
    <property type="project" value="TreeGrafter"/>
</dbReference>
<dbReference type="AlphaFoldDB" id="M3THF3"/>
<dbReference type="InterPro" id="IPR036527">
    <property type="entry name" value="SCP2_sterol-bd_dom_sf"/>
</dbReference>
<dbReference type="Proteomes" id="UP000035009">
    <property type="component" value="Unassembled WGS sequence"/>
</dbReference>
<dbReference type="PANTHER" id="PTHR37817:SF1">
    <property type="entry name" value="N-ACETYLTRANSFERASE EIS"/>
    <property type="match status" value="1"/>
</dbReference>
<dbReference type="SUPFAM" id="SSF55718">
    <property type="entry name" value="SCP-like"/>
    <property type="match status" value="1"/>
</dbReference>
<dbReference type="Pfam" id="PF13527">
    <property type="entry name" value="Acetyltransf_9"/>
    <property type="match status" value="1"/>
</dbReference>
<evidence type="ECO:0000313" key="7">
    <source>
        <dbReference type="EMBL" id="GAC80911.1"/>
    </source>
</evidence>
<organism evidence="7 8">
    <name type="scientific">Gordonia malaquae NBRC 108250</name>
    <dbReference type="NCBI Taxonomy" id="1223542"/>
    <lineage>
        <taxon>Bacteria</taxon>
        <taxon>Bacillati</taxon>
        <taxon>Actinomycetota</taxon>
        <taxon>Actinomycetes</taxon>
        <taxon>Mycobacteriales</taxon>
        <taxon>Gordoniaceae</taxon>
        <taxon>Gordonia</taxon>
    </lineage>
</organism>
<dbReference type="InterPro" id="IPR016181">
    <property type="entry name" value="Acyl_CoA_acyltransferase"/>
</dbReference>
<dbReference type="eggNOG" id="COG4552">
    <property type="taxonomic scope" value="Bacteria"/>
</dbReference>
<evidence type="ECO:0000256" key="2">
    <source>
        <dbReference type="ARBA" id="ARBA00022488"/>
    </source>
</evidence>
<dbReference type="SUPFAM" id="SSF55729">
    <property type="entry name" value="Acyl-CoA N-acyltransferases (Nat)"/>
    <property type="match status" value="1"/>
</dbReference>
<feature type="active site" description="Proton donor" evidence="5">
    <location>
        <position position="128"/>
    </location>
</feature>
<comment type="caution">
    <text evidence="7">The sequence shown here is derived from an EMBL/GenBank/DDBJ whole genome shotgun (WGS) entry which is preliminary data.</text>
</comment>
<name>M3THF3_GORML</name>
<dbReference type="RefSeq" id="WP_008380259.1">
    <property type="nucleotide sequence ID" value="NZ_BAOP01000024.1"/>
</dbReference>
<keyword evidence="4 5" id="KW-0012">Acyltransferase</keyword>
<proteinExistence type="inferred from homology"/>
<dbReference type="PROSITE" id="PS51186">
    <property type="entry name" value="GNAT"/>
    <property type="match status" value="1"/>
</dbReference>
<reference evidence="7 8" key="1">
    <citation type="submission" date="2013-02" db="EMBL/GenBank/DDBJ databases">
        <title>Whole genome shotgun sequence of Gordonia malaquae NBRC 108250.</title>
        <authorList>
            <person name="Yoshida I."/>
            <person name="Hosoyama A."/>
            <person name="Tsuchikane K."/>
            <person name="Ando Y."/>
            <person name="Baba S."/>
            <person name="Ohji S."/>
            <person name="Hamada M."/>
            <person name="Tamura T."/>
            <person name="Yamazoe A."/>
            <person name="Yamazaki S."/>
            <person name="Fujita N."/>
        </authorList>
    </citation>
    <scope>NUCLEOTIDE SEQUENCE [LARGE SCALE GENOMIC DNA]</scope>
    <source>
        <strain evidence="7 8">NBRC 108250</strain>
    </source>
</reference>
<dbReference type="InterPro" id="IPR051554">
    <property type="entry name" value="Acetyltransferase_Eis"/>
</dbReference>
<dbReference type="CDD" id="cd04301">
    <property type="entry name" value="NAT_SF"/>
    <property type="match status" value="1"/>
</dbReference>
<dbReference type="Gene3D" id="3.40.630.30">
    <property type="match status" value="2"/>
</dbReference>
<evidence type="ECO:0000256" key="3">
    <source>
        <dbReference type="ARBA" id="ARBA00022679"/>
    </source>
</evidence>
<dbReference type="Gene3D" id="3.30.1050.10">
    <property type="entry name" value="SCP2 sterol-binding domain"/>
    <property type="match status" value="1"/>
</dbReference>
<evidence type="ECO:0000256" key="4">
    <source>
        <dbReference type="ARBA" id="ARBA00023315"/>
    </source>
</evidence>
<gene>
    <name evidence="7" type="ORF">GM1_024_00300</name>
</gene>